<keyword evidence="1" id="KW-0472">Membrane</keyword>
<organism evidence="2 3">
    <name type="scientific">Helicobacter cinaedi CCUG 18818 = ATCC BAA-847</name>
    <dbReference type="NCBI Taxonomy" id="537971"/>
    <lineage>
        <taxon>Bacteria</taxon>
        <taxon>Pseudomonadati</taxon>
        <taxon>Campylobacterota</taxon>
        <taxon>Epsilonproteobacteria</taxon>
        <taxon>Campylobacterales</taxon>
        <taxon>Helicobacteraceae</taxon>
        <taxon>Helicobacter</taxon>
    </lineage>
</organism>
<reference evidence="3" key="1">
    <citation type="journal article" date="2014" name="Genome Announc.">
        <title>Draft genome sequences of six enterohepatic helicobacter species isolated from humans and one from rhesus macaques.</title>
        <authorList>
            <person name="Shen Z."/>
            <person name="Sheh A."/>
            <person name="Young S.K."/>
            <person name="Abouelliel A."/>
            <person name="Ward D.V."/>
            <person name="Earl A.M."/>
            <person name="Fox J.G."/>
        </authorList>
    </citation>
    <scope>NUCLEOTIDE SEQUENCE [LARGE SCALE GENOMIC DNA]</scope>
    <source>
        <strain evidence="3">CCUG 18818</strain>
    </source>
</reference>
<evidence type="ECO:0000313" key="3">
    <source>
        <dbReference type="Proteomes" id="UP000005755"/>
    </source>
</evidence>
<dbReference type="EMBL" id="DS990392">
    <property type="protein sequence ID" value="EFR46704.1"/>
    <property type="molecule type" value="Genomic_DNA"/>
</dbReference>
<feature type="transmembrane region" description="Helical" evidence="1">
    <location>
        <begin position="12"/>
        <end position="32"/>
    </location>
</feature>
<evidence type="ECO:0000313" key="2">
    <source>
        <dbReference type="EMBL" id="EFR46704.1"/>
    </source>
</evidence>
<name>A0ABN0BAX4_9HELI</name>
<protein>
    <submittedName>
        <fullName evidence="2">Uncharacterized protein</fullName>
    </submittedName>
</protein>
<keyword evidence="3" id="KW-1185">Reference proteome</keyword>
<gene>
    <name evidence="2" type="ORF">HCCG_01251</name>
</gene>
<sequence>MLECVGAWELKFLTNFFLNFFCYNVKSFYLTLTRRFYAIRFSFC</sequence>
<proteinExistence type="predicted"/>
<dbReference type="Proteomes" id="UP000005755">
    <property type="component" value="Unassembled WGS sequence"/>
</dbReference>
<accession>A0ABN0BAX4</accession>
<keyword evidence="1" id="KW-1133">Transmembrane helix</keyword>
<keyword evidence="1" id="KW-0812">Transmembrane</keyword>
<evidence type="ECO:0000256" key="1">
    <source>
        <dbReference type="SAM" id="Phobius"/>
    </source>
</evidence>